<accession>A0A0C2ZI37</accession>
<proteinExistence type="predicted"/>
<evidence type="ECO:0000313" key="1">
    <source>
        <dbReference type="EMBL" id="KIM61293.1"/>
    </source>
</evidence>
<evidence type="ECO:0000313" key="2">
    <source>
        <dbReference type="Proteomes" id="UP000053989"/>
    </source>
</evidence>
<dbReference type="AlphaFoldDB" id="A0A0C2ZI37"/>
<dbReference type="STRING" id="1036808.A0A0C2ZI37"/>
<gene>
    <name evidence="1" type="ORF">SCLCIDRAFT_25924</name>
</gene>
<dbReference type="InParanoid" id="A0A0C2ZI37"/>
<name>A0A0C2ZI37_9AGAM</name>
<dbReference type="OrthoDB" id="3253416at2759"/>
<keyword evidence="2" id="KW-1185">Reference proteome</keyword>
<dbReference type="HOGENOM" id="CLU_035160_3_0_1"/>
<organism evidence="1 2">
    <name type="scientific">Scleroderma citrinum Foug A</name>
    <dbReference type="NCBI Taxonomy" id="1036808"/>
    <lineage>
        <taxon>Eukaryota</taxon>
        <taxon>Fungi</taxon>
        <taxon>Dikarya</taxon>
        <taxon>Basidiomycota</taxon>
        <taxon>Agaricomycotina</taxon>
        <taxon>Agaricomycetes</taxon>
        <taxon>Agaricomycetidae</taxon>
        <taxon>Boletales</taxon>
        <taxon>Sclerodermatineae</taxon>
        <taxon>Sclerodermataceae</taxon>
        <taxon>Scleroderma</taxon>
    </lineage>
</organism>
<dbReference type="EMBL" id="KN822053">
    <property type="protein sequence ID" value="KIM61293.1"/>
    <property type="molecule type" value="Genomic_DNA"/>
</dbReference>
<reference evidence="1 2" key="1">
    <citation type="submission" date="2014-04" db="EMBL/GenBank/DDBJ databases">
        <authorList>
            <consortium name="DOE Joint Genome Institute"/>
            <person name="Kuo A."/>
            <person name="Kohler A."/>
            <person name="Nagy L.G."/>
            <person name="Floudas D."/>
            <person name="Copeland A."/>
            <person name="Barry K.W."/>
            <person name="Cichocki N."/>
            <person name="Veneault-Fourrey C."/>
            <person name="LaButti K."/>
            <person name="Lindquist E.A."/>
            <person name="Lipzen A."/>
            <person name="Lundell T."/>
            <person name="Morin E."/>
            <person name="Murat C."/>
            <person name="Sun H."/>
            <person name="Tunlid A."/>
            <person name="Henrissat B."/>
            <person name="Grigoriev I.V."/>
            <person name="Hibbett D.S."/>
            <person name="Martin F."/>
            <person name="Nordberg H.P."/>
            <person name="Cantor M.N."/>
            <person name="Hua S.X."/>
        </authorList>
    </citation>
    <scope>NUCLEOTIDE SEQUENCE [LARGE SCALE GENOMIC DNA]</scope>
    <source>
        <strain evidence="1 2">Foug A</strain>
    </source>
</reference>
<protein>
    <submittedName>
        <fullName evidence="1">Uncharacterized protein</fullName>
    </submittedName>
</protein>
<reference evidence="2" key="2">
    <citation type="submission" date="2015-01" db="EMBL/GenBank/DDBJ databases">
        <title>Evolutionary Origins and Diversification of the Mycorrhizal Mutualists.</title>
        <authorList>
            <consortium name="DOE Joint Genome Institute"/>
            <consortium name="Mycorrhizal Genomics Consortium"/>
            <person name="Kohler A."/>
            <person name="Kuo A."/>
            <person name="Nagy L.G."/>
            <person name="Floudas D."/>
            <person name="Copeland A."/>
            <person name="Barry K.W."/>
            <person name="Cichocki N."/>
            <person name="Veneault-Fourrey C."/>
            <person name="LaButti K."/>
            <person name="Lindquist E.A."/>
            <person name="Lipzen A."/>
            <person name="Lundell T."/>
            <person name="Morin E."/>
            <person name="Murat C."/>
            <person name="Riley R."/>
            <person name="Ohm R."/>
            <person name="Sun H."/>
            <person name="Tunlid A."/>
            <person name="Henrissat B."/>
            <person name="Grigoriev I.V."/>
            <person name="Hibbett D.S."/>
            <person name="Martin F."/>
        </authorList>
    </citation>
    <scope>NUCLEOTIDE SEQUENCE [LARGE SCALE GENOMIC DNA]</scope>
    <source>
        <strain evidence="2">Foug A</strain>
    </source>
</reference>
<dbReference type="Proteomes" id="UP000053989">
    <property type="component" value="Unassembled WGS sequence"/>
</dbReference>
<sequence>MALTVSSNVRKIQPCLTEVQKNARREKFIALTNDVQQARAIYSNKVQAISKKHGQSERWTSHQLYISSIMRSHRRPTAWNSFIQEHLKDINEKLEKGTCWKLAEFIATHWETLLHDFAQLTEAHKSNYVTQLMQEHVQKQATTRNQQKAIQCKMSMAFDTMDKEWMSLCTSLGIEGFYIAVHGGVEDLSAPKLFFSPKGEKFVHAVLDIELCCLALKFESFVISGLANGISSTLHPQPHPLNKEVLHDSQVTSAVQMNYDNYECKVVEWFGVELISWPTDLLPICNPGHIGGHDQVQKLLNALTTKAFYWKKLSEEELQRRIVLNGRPYPLPSPTTIPRPIALFVGWSHYSRVGHATIGSGTLLSGWLHYYQA</sequence>